<accession>B6WUY3</accession>
<reference evidence="1 2" key="2">
    <citation type="submission" date="2008-10" db="EMBL/GenBank/DDBJ databases">
        <authorList>
            <person name="Fulton L."/>
            <person name="Clifton S."/>
            <person name="Fulton B."/>
            <person name="Xu J."/>
            <person name="Minx P."/>
            <person name="Pepin K.H."/>
            <person name="Johnson M."/>
            <person name="Bhonagiri V."/>
            <person name="Nash W.E."/>
            <person name="Mardis E.R."/>
            <person name="Wilson R.K."/>
        </authorList>
    </citation>
    <scope>NUCLEOTIDE SEQUENCE [LARGE SCALE GENOMIC DNA]</scope>
    <source>
        <strain evidence="1 2">ATCC 29098</strain>
    </source>
</reference>
<dbReference type="AlphaFoldDB" id="B6WUY3"/>
<dbReference type="Proteomes" id="UP000003676">
    <property type="component" value="Unassembled WGS sequence"/>
</dbReference>
<protein>
    <submittedName>
        <fullName evidence="1">Uncharacterized protein</fullName>
    </submittedName>
</protein>
<proteinExistence type="predicted"/>
<dbReference type="EMBL" id="ABXU01000058">
    <property type="protein sequence ID" value="EEB33296.1"/>
    <property type="molecule type" value="Genomic_DNA"/>
</dbReference>
<comment type="caution">
    <text evidence="1">The sequence shown here is derived from an EMBL/GenBank/DDBJ whole genome shotgun (WGS) entry which is preliminary data.</text>
</comment>
<name>B6WUY3_9BACT</name>
<gene>
    <name evidence="1" type="ORF">DESPIG_01897</name>
</gene>
<organism evidence="1 2">
    <name type="scientific">Desulfovibrio piger ATCC 29098</name>
    <dbReference type="NCBI Taxonomy" id="411464"/>
    <lineage>
        <taxon>Bacteria</taxon>
        <taxon>Pseudomonadati</taxon>
        <taxon>Thermodesulfobacteriota</taxon>
        <taxon>Desulfovibrionia</taxon>
        <taxon>Desulfovibrionales</taxon>
        <taxon>Desulfovibrionaceae</taxon>
        <taxon>Desulfovibrio</taxon>
    </lineage>
</organism>
<evidence type="ECO:0000313" key="2">
    <source>
        <dbReference type="Proteomes" id="UP000003676"/>
    </source>
</evidence>
<reference evidence="1 2" key="1">
    <citation type="submission" date="2008-10" db="EMBL/GenBank/DDBJ databases">
        <title>Draft genome sequence of Desulvovibrio piger (ATCC 29098).</title>
        <authorList>
            <person name="Sudarsanam P."/>
            <person name="Ley R."/>
            <person name="Guruge J."/>
            <person name="Turnbaugh P.J."/>
            <person name="Mahowald M."/>
            <person name="Liep D."/>
            <person name="Gordon J."/>
        </authorList>
    </citation>
    <scope>NUCLEOTIDE SEQUENCE [LARGE SCALE GENOMIC DNA]</scope>
    <source>
        <strain evidence="1 2">ATCC 29098</strain>
    </source>
</reference>
<evidence type="ECO:0000313" key="1">
    <source>
        <dbReference type="EMBL" id="EEB33296.1"/>
    </source>
</evidence>
<sequence>MQHGCVKSAGPGWSLTLRGMVAGEAPGTRPSQGHGPAVREMSHDGAVFPAKPVATFLITRAGEGGAFEERGPPPPTVHIF</sequence>
<dbReference type="HOGENOM" id="CLU_2584047_0_0_7"/>